<dbReference type="Gene3D" id="3.40.50.2300">
    <property type="match status" value="1"/>
</dbReference>
<dbReference type="InterPro" id="IPR023485">
    <property type="entry name" value="Ptyr_pPase"/>
</dbReference>
<dbReference type="OrthoDB" id="9784339at2"/>
<dbReference type="EMBL" id="FOLX01000001">
    <property type="protein sequence ID" value="SFC57795.1"/>
    <property type="molecule type" value="Genomic_DNA"/>
</dbReference>
<gene>
    <name evidence="7" type="ORF">SAMN05421762_1403</name>
</gene>
<reference evidence="7 8" key="1">
    <citation type="submission" date="2016-10" db="EMBL/GenBank/DDBJ databases">
        <authorList>
            <person name="de Groot N.N."/>
        </authorList>
    </citation>
    <scope>NUCLEOTIDE SEQUENCE [LARGE SCALE GENOMIC DNA]</scope>
    <source>
        <strain evidence="7 8">DSM 29619</strain>
    </source>
</reference>
<feature type="active site" description="Nucleophile" evidence="5">
    <location>
        <position position="11"/>
    </location>
</feature>
<evidence type="ECO:0000256" key="5">
    <source>
        <dbReference type="PIRSR" id="PIRSR617867-1"/>
    </source>
</evidence>
<feature type="active site" description="Proton donor" evidence="5">
    <location>
        <position position="126"/>
    </location>
</feature>
<dbReference type="AlphaFoldDB" id="A0A1I1KBC5"/>
<keyword evidence="3" id="KW-0378">Hydrolase</keyword>
<dbReference type="PANTHER" id="PTHR11717:SF7">
    <property type="entry name" value="LOW MOLECULAR WEIGHT PHOSPHOTYROSINE PROTEIN PHOSPHATASE"/>
    <property type="match status" value="1"/>
</dbReference>
<dbReference type="PRINTS" id="PR00719">
    <property type="entry name" value="LMWPTPASE"/>
</dbReference>
<sequence length="153" mass="16675">MTHDARILFVCLGNICRSPAAEGVVRQMALNRGMALDLDSCGTGGWHVGEAPYGLMEQAARDRGYDLADLRARQFSSADFARFDLILCMDAQNLADVEAQRPKGAKVPARLFTEYAPEMGADKVPDPYYTRDFDGALQLIEACALGLLDDLAS</sequence>
<evidence type="ECO:0000313" key="8">
    <source>
        <dbReference type="Proteomes" id="UP000231644"/>
    </source>
</evidence>
<dbReference type="InterPro" id="IPR017867">
    <property type="entry name" value="Tyr_phospatase_low_mol_wt"/>
</dbReference>
<protein>
    <recommendedName>
        <fullName evidence="2">protein-tyrosine-phosphatase</fullName>
        <ecNumber evidence="2">3.1.3.48</ecNumber>
    </recommendedName>
</protein>
<dbReference type="Proteomes" id="UP000231644">
    <property type="component" value="Unassembled WGS sequence"/>
</dbReference>
<feature type="active site" evidence="5">
    <location>
        <position position="17"/>
    </location>
</feature>
<dbReference type="SUPFAM" id="SSF52788">
    <property type="entry name" value="Phosphotyrosine protein phosphatases I"/>
    <property type="match status" value="1"/>
</dbReference>
<evidence type="ECO:0000256" key="4">
    <source>
        <dbReference type="ARBA" id="ARBA00022912"/>
    </source>
</evidence>
<keyword evidence="4" id="KW-0904">Protein phosphatase</keyword>
<dbReference type="STRING" id="517719.SAMN05421762_1403"/>
<proteinExistence type="inferred from homology"/>
<dbReference type="CDD" id="cd16343">
    <property type="entry name" value="LMWPTP"/>
    <property type="match status" value="1"/>
</dbReference>
<dbReference type="SMART" id="SM00226">
    <property type="entry name" value="LMWPc"/>
    <property type="match status" value="1"/>
</dbReference>
<accession>A0A1I1KBC5</accession>
<comment type="similarity">
    <text evidence="1">Belongs to the low molecular weight phosphotyrosine protein phosphatase family.</text>
</comment>
<keyword evidence="8" id="KW-1185">Reference proteome</keyword>
<evidence type="ECO:0000256" key="2">
    <source>
        <dbReference type="ARBA" id="ARBA00013064"/>
    </source>
</evidence>
<evidence type="ECO:0000256" key="3">
    <source>
        <dbReference type="ARBA" id="ARBA00022801"/>
    </source>
</evidence>
<dbReference type="Pfam" id="PF01451">
    <property type="entry name" value="LMWPc"/>
    <property type="match status" value="1"/>
</dbReference>
<feature type="domain" description="Phosphotyrosine protein phosphatase I" evidence="6">
    <location>
        <begin position="5"/>
        <end position="150"/>
    </location>
</feature>
<evidence type="ECO:0000256" key="1">
    <source>
        <dbReference type="ARBA" id="ARBA00011063"/>
    </source>
</evidence>
<dbReference type="InterPro" id="IPR036196">
    <property type="entry name" value="Ptyr_pPase_sf"/>
</dbReference>
<dbReference type="PANTHER" id="PTHR11717">
    <property type="entry name" value="LOW MOLECULAR WEIGHT PROTEIN TYROSINE PHOSPHATASE"/>
    <property type="match status" value="1"/>
</dbReference>
<dbReference type="GO" id="GO:0004725">
    <property type="term" value="F:protein tyrosine phosphatase activity"/>
    <property type="evidence" value="ECO:0007669"/>
    <property type="project" value="UniProtKB-EC"/>
</dbReference>
<name>A0A1I1KBC5_9RHOB</name>
<evidence type="ECO:0000259" key="6">
    <source>
        <dbReference type="SMART" id="SM00226"/>
    </source>
</evidence>
<dbReference type="EC" id="3.1.3.48" evidence="2"/>
<dbReference type="InterPro" id="IPR050438">
    <property type="entry name" value="LMW_PTPase"/>
</dbReference>
<evidence type="ECO:0000313" key="7">
    <source>
        <dbReference type="EMBL" id="SFC57795.1"/>
    </source>
</evidence>
<organism evidence="7 8">
    <name type="scientific">Pseudooceanicola nitratireducens</name>
    <dbReference type="NCBI Taxonomy" id="517719"/>
    <lineage>
        <taxon>Bacteria</taxon>
        <taxon>Pseudomonadati</taxon>
        <taxon>Pseudomonadota</taxon>
        <taxon>Alphaproteobacteria</taxon>
        <taxon>Rhodobacterales</taxon>
        <taxon>Paracoccaceae</taxon>
        <taxon>Pseudooceanicola</taxon>
    </lineage>
</organism>
<dbReference type="RefSeq" id="WP_093452302.1">
    <property type="nucleotide sequence ID" value="NZ_FNZG01000003.1"/>
</dbReference>